<dbReference type="Proteomes" id="UP000054324">
    <property type="component" value="Unassembled WGS sequence"/>
</dbReference>
<dbReference type="KEGG" id="ovi:T265_02061"/>
<dbReference type="GO" id="GO:0033314">
    <property type="term" value="P:mitotic DNA replication checkpoint signaling"/>
    <property type="evidence" value="ECO:0007669"/>
    <property type="project" value="TreeGrafter"/>
</dbReference>
<dbReference type="Pfam" id="PF04005">
    <property type="entry name" value="Hus1"/>
    <property type="match status" value="1"/>
</dbReference>
<dbReference type="OrthoDB" id="10063861at2759"/>
<feature type="compositionally biased region" description="Basic and acidic residues" evidence="3">
    <location>
        <begin position="403"/>
        <end position="418"/>
    </location>
</feature>
<dbReference type="SUPFAM" id="SSF52113">
    <property type="entry name" value="BRCT domain"/>
    <property type="match status" value="2"/>
</dbReference>
<keyword evidence="4" id="KW-1133">Transmembrane helix</keyword>
<dbReference type="Gene3D" id="3.40.50.10190">
    <property type="entry name" value="BRCT domain"/>
    <property type="match status" value="3"/>
</dbReference>
<dbReference type="CDD" id="cd17716">
    <property type="entry name" value="BRCT_microcephalin_rpt1"/>
    <property type="match status" value="1"/>
</dbReference>
<dbReference type="Gene3D" id="3.70.10.10">
    <property type="match status" value="1"/>
</dbReference>
<dbReference type="GO" id="GO:0030896">
    <property type="term" value="C:checkpoint clamp complex"/>
    <property type="evidence" value="ECO:0007669"/>
    <property type="project" value="InterPro"/>
</dbReference>
<dbReference type="InterPro" id="IPR036420">
    <property type="entry name" value="BRCT_dom_sf"/>
</dbReference>
<feature type="compositionally biased region" description="Basic and acidic residues" evidence="3">
    <location>
        <begin position="214"/>
        <end position="228"/>
    </location>
</feature>
<proteinExistence type="predicted"/>
<keyword evidence="4" id="KW-0472">Membrane</keyword>
<feature type="region of interest" description="Disordered" evidence="3">
    <location>
        <begin position="480"/>
        <end position="513"/>
    </location>
</feature>
<gene>
    <name evidence="6" type="ORF">T265_02061</name>
</gene>
<dbReference type="GO" id="GO:0000723">
    <property type="term" value="P:telomere maintenance"/>
    <property type="evidence" value="ECO:0007669"/>
    <property type="project" value="TreeGrafter"/>
</dbReference>
<feature type="domain" description="BRCT" evidence="5">
    <location>
        <begin position="44"/>
        <end position="134"/>
    </location>
</feature>
<dbReference type="CTD" id="20316249"/>
<dbReference type="RefSeq" id="XP_009164473.1">
    <property type="nucleotide sequence ID" value="XM_009166209.1"/>
</dbReference>
<feature type="region of interest" description="Disordered" evidence="3">
    <location>
        <begin position="1040"/>
        <end position="1069"/>
    </location>
</feature>
<evidence type="ECO:0000259" key="5">
    <source>
        <dbReference type="PROSITE" id="PS50172"/>
    </source>
</evidence>
<evidence type="ECO:0000256" key="4">
    <source>
        <dbReference type="SAM" id="Phobius"/>
    </source>
</evidence>
<dbReference type="SMART" id="SM00292">
    <property type="entry name" value="BRCT"/>
    <property type="match status" value="3"/>
</dbReference>
<evidence type="ECO:0000256" key="3">
    <source>
        <dbReference type="SAM" id="MobiDB-lite"/>
    </source>
</evidence>
<dbReference type="PROSITE" id="PS50172">
    <property type="entry name" value="BRCT"/>
    <property type="match status" value="1"/>
</dbReference>
<dbReference type="GO" id="GO:0035861">
    <property type="term" value="C:site of double-strand break"/>
    <property type="evidence" value="ECO:0007669"/>
    <property type="project" value="TreeGrafter"/>
</dbReference>
<comment type="subcellular location">
    <subcellularLocation>
        <location evidence="1">Nucleus</location>
    </subcellularLocation>
</comment>
<dbReference type="GO" id="GO:0044778">
    <property type="term" value="P:meiotic DNA integrity checkpoint signaling"/>
    <property type="evidence" value="ECO:0007669"/>
    <property type="project" value="TreeGrafter"/>
</dbReference>
<dbReference type="InterPro" id="IPR001357">
    <property type="entry name" value="BRCT_dom"/>
</dbReference>
<evidence type="ECO:0000313" key="6">
    <source>
        <dbReference type="EMBL" id="KER31835.1"/>
    </source>
</evidence>
<evidence type="ECO:0000256" key="1">
    <source>
        <dbReference type="ARBA" id="ARBA00004123"/>
    </source>
</evidence>
<dbReference type="PANTHER" id="PTHR12900">
    <property type="entry name" value="MITOTIC AND DNA DAMAGE CHECKPOINT PROTEIN HUS1"/>
    <property type="match status" value="1"/>
</dbReference>
<sequence>MVEQCRVHELRITNLLSSSGVLTLSRIMLRDGDQSNILGGNLYFAQTYFLGVVAFVDVKSSLGNPALAISSRLKNLGAEVVHSLTSTVTHVIFRNGSELTKQWARKRRVRLVSPLWVKACCTHNVRVGEAAYACREDNSICLNDSSETSQPPKQADLALPPNNLVKRVRNSLKLPSLDIPKHVHQFFQRIERRKQQGPTGVDVFSSSESSGDEENSKTEVDPARFSLDRPTHRTEIKPVVGEQPPLPLVSLKNISPSTGVLTEVQNNCPHIPLDGGPTDGGTTIPDLSVFEGTLHTARHLTPLNPLNPATKLLTPVARCNNPFIPRFKMVSNNHTLPATRKRLSPGTPLTPEALVEWVNAKKKPTVWSNVEASVTPVIHKGEAKRKRRKKVIRVVARMPSTSRRRDVNKPNKEEHSASTDDETLESDASSSKQPDYRTSEKISERTKLAQRISINTRNKGDTHKLGVACRLRKSIPVDIDASPGGADSEPVASRKTHTRTLNDKSSTKASFGIKPLTSRNSLEDFKLRRVRRACGASASSELSHQSVDHHGQRQIVIAFTGLRKDDETLLCTLVRSSPLIGYKLLSSRATAGIAHFPLDSTSMKRCTHLVTIDPFRRTVNLLRGLLSGVQIVSVDWLKNSAQQGLWLSELSYRPSGLPRSSRVRLLPNLFRKVGCIYVGHLSNPPRREIIDLLTLGGASTTNRKKVANIIIGESIPEAICVKPTWVFVYCPIVIVISCTLISKILIHHFYFVRFVVACFLTKAFCIKPANTVIHRNFRLSMKFRIRTIDTGCIEHFANIVHMVSTLTKNAIFRLNKDNLTFVIKERAVFGGVSAWCELDHAALFSERVCEGLSADQDEILLEVVLDQLMHCLRMGSGGTTSGTTFATSTSAVVGGPLTTGSVNQVGYASFGPATHQTLPTVHGLKIKLVRRKVPCLAIELEQASITGRSRAVWHFLPVHVVPPRLWNEFIEPPDPDFDVSIFFPSVKILRPFVDRMKRFAKFILISANGAGELHLGVNVETLARVRLTFRGLRARSWLPEHQSRSTQGADGDNSEEPRSAIWGGDGDDVTRGTFRDSRLELPNDIDTTASDAADQRFVSASLDIRRFAQLMSSPRIPLSCFVCNIIHDHLAQFVLLFDNCKLKFNMPAVNL</sequence>
<evidence type="ECO:0000313" key="7">
    <source>
        <dbReference type="Proteomes" id="UP000054324"/>
    </source>
</evidence>
<feature type="compositionally biased region" description="Basic and acidic residues" evidence="3">
    <location>
        <begin position="434"/>
        <end position="444"/>
    </location>
</feature>
<dbReference type="CDD" id="cd17744">
    <property type="entry name" value="BRCT_MDC1_rpt1"/>
    <property type="match status" value="1"/>
</dbReference>
<evidence type="ECO:0000256" key="2">
    <source>
        <dbReference type="ARBA" id="ARBA00023242"/>
    </source>
</evidence>
<dbReference type="GO" id="GO:0000724">
    <property type="term" value="P:double-strand break repair via homologous recombination"/>
    <property type="evidence" value="ECO:0007669"/>
    <property type="project" value="TreeGrafter"/>
</dbReference>
<dbReference type="STRING" id="6198.A0A075A815"/>
<feature type="region of interest" description="Disordered" evidence="3">
    <location>
        <begin position="381"/>
        <end position="444"/>
    </location>
</feature>
<dbReference type="Pfam" id="PF12738">
    <property type="entry name" value="PTCB-BRCT"/>
    <property type="match status" value="1"/>
</dbReference>
<dbReference type="GO" id="GO:0006289">
    <property type="term" value="P:nucleotide-excision repair"/>
    <property type="evidence" value="ECO:0007669"/>
    <property type="project" value="TreeGrafter"/>
</dbReference>
<name>A0A075A815_OPIVI</name>
<accession>A0A075A815</accession>
<dbReference type="CDD" id="cd17751">
    <property type="entry name" value="BRCT_microcephalin_rpt3"/>
    <property type="match status" value="1"/>
</dbReference>
<feature type="region of interest" description="Disordered" evidence="3">
    <location>
        <begin position="191"/>
        <end position="228"/>
    </location>
</feature>
<feature type="compositionally biased region" description="Basic residues" evidence="3">
    <location>
        <begin position="382"/>
        <end position="392"/>
    </location>
</feature>
<protein>
    <recommendedName>
        <fullName evidence="5">BRCT domain-containing protein</fullName>
    </recommendedName>
</protein>
<feature type="transmembrane region" description="Helical" evidence="4">
    <location>
        <begin position="725"/>
        <end position="746"/>
    </location>
</feature>
<organism evidence="6 7">
    <name type="scientific">Opisthorchis viverrini</name>
    <name type="common">Southeast Asian liver fluke</name>
    <dbReference type="NCBI Taxonomy" id="6198"/>
    <lineage>
        <taxon>Eukaryota</taxon>
        <taxon>Metazoa</taxon>
        <taxon>Spiralia</taxon>
        <taxon>Lophotrochozoa</taxon>
        <taxon>Platyhelminthes</taxon>
        <taxon>Trematoda</taxon>
        <taxon>Digenea</taxon>
        <taxon>Opisthorchiida</taxon>
        <taxon>Opisthorchiata</taxon>
        <taxon>Opisthorchiidae</taxon>
        <taxon>Opisthorchis</taxon>
    </lineage>
</organism>
<dbReference type="AlphaFoldDB" id="A0A075A815"/>
<keyword evidence="4" id="KW-0812">Transmembrane</keyword>
<keyword evidence="7" id="KW-1185">Reference proteome</keyword>
<reference evidence="6 7" key="1">
    <citation type="submission" date="2013-11" db="EMBL/GenBank/DDBJ databases">
        <title>Opisthorchis viverrini - life in the bile duct.</title>
        <authorList>
            <person name="Young N.D."/>
            <person name="Nagarajan N."/>
            <person name="Lin S.J."/>
            <person name="Korhonen P.K."/>
            <person name="Jex A.R."/>
            <person name="Hall R.S."/>
            <person name="Safavi-Hemami H."/>
            <person name="Kaewkong W."/>
            <person name="Bertrand D."/>
            <person name="Gao S."/>
            <person name="Seet Q."/>
            <person name="Wongkham S."/>
            <person name="Teh B.T."/>
            <person name="Wongkham C."/>
            <person name="Intapan P.M."/>
            <person name="Maleewong W."/>
            <person name="Yang X."/>
            <person name="Hu M."/>
            <person name="Wang Z."/>
            <person name="Hofmann A."/>
            <person name="Sternberg P.W."/>
            <person name="Tan P."/>
            <person name="Wang J."/>
            <person name="Gasser R.B."/>
        </authorList>
    </citation>
    <scope>NUCLEOTIDE SEQUENCE [LARGE SCALE GENOMIC DNA]</scope>
</reference>
<dbReference type="PANTHER" id="PTHR12900:SF0">
    <property type="entry name" value="CHECKPOINT PROTEIN"/>
    <property type="match status" value="1"/>
</dbReference>
<dbReference type="GeneID" id="20316249"/>
<dbReference type="InterPro" id="IPR007150">
    <property type="entry name" value="HUS1/Mec3"/>
</dbReference>
<dbReference type="EMBL" id="KL596641">
    <property type="protein sequence ID" value="KER31835.1"/>
    <property type="molecule type" value="Genomic_DNA"/>
</dbReference>
<dbReference type="GO" id="GO:0031573">
    <property type="term" value="P:mitotic intra-S DNA damage checkpoint signaling"/>
    <property type="evidence" value="ECO:0007669"/>
    <property type="project" value="TreeGrafter"/>
</dbReference>
<keyword evidence="2" id="KW-0539">Nucleus</keyword>